<protein>
    <recommendedName>
        <fullName evidence="2">2TM domain-containing protein</fullName>
    </recommendedName>
</protein>
<keyword evidence="1" id="KW-0472">Membrane</keyword>
<dbReference type="EMBL" id="RSCL01000028">
    <property type="protein sequence ID" value="RUS98614.1"/>
    <property type="molecule type" value="Genomic_DNA"/>
</dbReference>
<dbReference type="Pfam" id="PF13239">
    <property type="entry name" value="2TM"/>
    <property type="match status" value="1"/>
</dbReference>
<dbReference type="Proteomes" id="UP000271624">
    <property type="component" value="Unassembled WGS sequence"/>
</dbReference>
<proteinExistence type="predicted"/>
<dbReference type="RefSeq" id="WP_127086063.1">
    <property type="nucleotide sequence ID" value="NZ_RSCL01000028.1"/>
</dbReference>
<keyword evidence="1" id="KW-1133">Transmembrane helix</keyword>
<keyword evidence="4" id="KW-1185">Reference proteome</keyword>
<keyword evidence="1" id="KW-0812">Transmembrane</keyword>
<accession>A0A433UXL6</accession>
<evidence type="ECO:0000313" key="3">
    <source>
        <dbReference type="EMBL" id="RUS98614.1"/>
    </source>
</evidence>
<dbReference type="AlphaFoldDB" id="A0A433UXL6"/>
<organism evidence="3 4">
    <name type="scientific">Dulcicalothrix desertica PCC 7102</name>
    <dbReference type="NCBI Taxonomy" id="232991"/>
    <lineage>
        <taxon>Bacteria</taxon>
        <taxon>Bacillati</taxon>
        <taxon>Cyanobacteriota</taxon>
        <taxon>Cyanophyceae</taxon>
        <taxon>Nostocales</taxon>
        <taxon>Calotrichaceae</taxon>
        <taxon>Dulcicalothrix</taxon>
    </lineage>
</organism>
<feature type="domain" description="2TM" evidence="2">
    <location>
        <begin position="73"/>
        <end position="151"/>
    </location>
</feature>
<reference evidence="3" key="2">
    <citation type="journal article" date="2019" name="Genome Biol. Evol.">
        <title>Day and night: Metabolic profiles and evolutionary relationships of six axenic non-marine cyanobacteria.</title>
        <authorList>
            <person name="Will S.E."/>
            <person name="Henke P."/>
            <person name="Boedeker C."/>
            <person name="Huang S."/>
            <person name="Brinkmann H."/>
            <person name="Rohde M."/>
            <person name="Jarek M."/>
            <person name="Friedl T."/>
            <person name="Seufert S."/>
            <person name="Schumacher M."/>
            <person name="Overmann J."/>
            <person name="Neumann-Schaal M."/>
            <person name="Petersen J."/>
        </authorList>
    </citation>
    <scope>NUCLEOTIDE SEQUENCE [LARGE SCALE GENOMIC DNA]</scope>
    <source>
        <strain evidence="3">PCC 7102</strain>
    </source>
</reference>
<reference evidence="3" key="1">
    <citation type="submission" date="2018-12" db="EMBL/GenBank/DDBJ databases">
        <authorList>
            <person name="Will S."/>
            <person name="Neumann-Schaal M."/>
            <person name="Henke P."/>
        </authorList>
    </citation>
    <scope>NUCLEOTIDE SEQUENCE</scope>
    <source>
        <strain evidence="3">PCC 7102</strain>
    </source>
</reference>
<sequence>MAPSDNKPIRSYTQEDIQQILHLAITRQASDQEKEFSYEQLREIARELEISPELLNLAEGEWIVQQGDVQQRLAFSKYRQKQFHKRIGNYTIVNAFLLMVDFVGGWSISWALYPLLISVLAVGLDGWNNFNKNTEEYELEFQKWNRRHQLKKSFNTLLSKFIRIVNG</sequence>
<gene>
    <name evidence="3" type="ORF">DSM106972_080000</name>
</gene>
<evidence type="ECO:0000313" key="4">
    <source>
        <dbReference type="Proteomes" id="UP000271624"/>
    </source>
</evidence>
<dbReference type="InterPro" id="IPR025698">
    <property type="entry name" value="2TM_dom"/>
</dbReference>
<feature type="transmembrane region" description="Helical" evidence="1">
    <location>
        <begin position="110"/>
        <end position="127"/>
    </location>
</feature>
<name>A0A433UXL6_9CYAN</name>
<evidence type="ECO:0000259" key="2">
    <source>
        <dbReference type="Pfam" id="PF13239"/>
    </source>
</evidence>
<comment type="caution">
    <text evidence="3">The sequence shown here is derived from an EMBL/GenBank/DDBJ whole genome shotgun (WGS) entry which is preliminary data.</text>
</comment>
<dbReference type="OrthoDB" id="560236at2"/>
<evidence type="ECO:0000256" key="1">
    <source>
        <dbReference type="SAM" id="Phobius"/>
    </source>
</evidence>